<keyword evidence="5" id="KW-0449">Lipoprotein</keyword>
<gene>
    <name evidence="8" type="primary">ytcQ_3</name>
    <name evidence="8" type="ORF">J41TS4_09750</name>
</gene>
<dbReference type="Proteomes" id="UP000678895">
    <property type="component" value="Unassembled WGS sequence"/>
</dbReference>
<dbReference type="Gene3D" id="3.40.190.10">
    <property type="entry name" value="Periplasmic binding protein-like II"/>
    <property type="match status" value="2"/>
</dbReference>
<accession>A0A920CLM2</accession>
<keyword evidence="9" id="KW-1185">Reference proteome</keyword>
<dbReference type="PANTHER" id="PTHR43649:SF33">
    <property type="entry name" value="POLYGALACTURONAN_RHAMNOGALACTURONAN-BINDING PROTEIN YTCQ"/>
    <property type="match status" value="1"/>
</dbReference>
<dbReference type="RefSeq" id="WP_301625327.1">
    <property type="nucleotide sequence ID" value="NZ_BORS01000003.1"/>
</dbReference>
<dbReference type="InterPro" id="IPR050490">
    <property type="entry name" value="Bact_solute-bd_prot1"/>
</dbReference>
<evidence type="ECO:0000256" key="1">
    <source>
        <dbReference type="ARBA" id="ARBA00022475"/>
    </source>
</evidence>
<proteinExistence type="predicted"/>
<keyword evidence="2 7" id="KW-0732">Signal</keyword>
<evidence type="ECO:0000256" key="7">
    <source>
        <dbReference type="SAM" id="SignalP"/>
    </source>
</evidence>
<feature type="chain" id="PRO_5038889173" evidence="7">
    <location>
        <begin position="22"/>
        <end position="552"/>
    </location>
</feature>
<feature type="signal peptide" evidence="7">
    <location>
        <begin position="1"/>
        <end position="21"/>
    </location>
</feature>
<evidence type="ECO:0000313" key="9">
    <source>
        <dbReference type="Proteomes" id="UP000678895"/>
    </source>
</evidence>
<dbReference type="AlphaFoldDB" id="A0A920CLM2"/>
<evidence type="ECO:0000256" key="6">
    <source>
        <dbReference type="SAM" id="MobiDB-lite"/>
    </source>
</evidence>
<dbReference type="InterPro" id="IPR006059">
    <property type="entry name" value="SBP"/>
</dbReference>
<feature type="compositionally biased region" description="Gly residues" evidence="6">
    <location>
        <begin position="26"/>
        <end position="38"/>
    </location>
</feature>
<evidence type="ECO:0000256" key="5">
    <source>
        <dbReference type="ARBA" id="ARBA00023288"/>
    </source>
</evidence>
<protein>
    <submittedName>
        <fullName evidence="8">ABC transporter peptide-binding protein YtcQ</fullName>
    </submittedName>
</protein>
<dbReference type="EMBL" id="BORS01000003">
    <property type="protein sequence ID" value="GIO41217.1"/>
    <property type="molecule type" value="Genomic_DNA"/>
</dbReference>
<evidence type="ECO:0000256" key="4">
    <source>
        <dbReference type="ARBA" id="ARBA00023139"/>
    </source>
</evidence>
<name>A0A920CLM2_9BACL</name>
<keyword evidence="1" id="KW-1003">Cell membrane</keyword>
<evidence type="ECO:0000256" key="3">
    <source>
        <dbReference type="ARBA" id="ARBA00023136"/>
    </source>
</evidence>
<sequence>MKKKWKLALALSICLSMLAVSGCGGGSNSGNASGGSTSGGNASTDSGVNYEPYGKYDETVEFTIGRHTNHVNNLPEGDTIENNLATRYVESRVNVRAKVAWETDDMKQKLSLSMTTSDLPDVMLVDRELFNQLVDNDLIADMTEVYEKTASSGVKEFYSSYGDLLLDQVTVDGKIMGLPMTNIGNQHQLLWVRKDWVDKVGAELPKTLDDVWNLARTFIEKDVSGTGETGGFVMDQNAMNFSPVFAVYNAFPTQWITNEEGKVVYGSVQPEMKEALQDLSDRYKEGLIDKQFVIRSNEEKEALVIDGKVGMLFNPWWIGYTNYKDSIKQTPEAEWVAVSAPVDDNGKFKTIRQDPVGGGIVVVKKSYPHPEAIMKSINLTTDFLYSLTDDAVNYKKEHPDELLTDNSRWNNDPTQIPMQVDYNDVLKRYYEDIIKADEAGDESIIQADRIVSLRAYQEFKEKGNDVDVNTYGEYISRIEGQREANNPNLEVILGGFYGTTETMKLKWANLEKMEEETILKIIMGEAPISEFDKFVETWHRTGGDEILAEING</sequence>
<reference evidence="8" key="1">
    <citation type="submission" date="2021-03" db="EMBL/GenBank/DDBJ databases">
        <title>Antimicrobial resistance genes in bacteria isolated from Japanese honey, and their potential for conferring macrolide and lincosamide resistance in the American foulbrood pathogen Paenibacillus larvae.</title>
        <authorList>
            <person name="Okamoto M."/>
            <person name="Kumagai M."/>
            <person name="Kanamori H."/>
            <person name="Takamatsu D."/>
        </authorList>
    </citation>
    <scope>NUCLEOTIDE SEQUENCE</scope>
    <source>
        <strain evidence="8">J41TS4</strain>
    </source>
</reference>
<keyword evidence="3" id="KW-0472">Membrane</keyword>
<dbReference type="PROSITE" id="PS51257">
    <property type="entry name" value="PROKAR_LIPOPROTEIN"/>
    <property type="match status" value="1"/>
</dbReference>
<comment type="caution">
    <text evidence="8">The sequence shown here is derived from an EMBL/GenBank/DDBJ whole genome shotgun (WGS) entry which is preliminary data.</text>
</comment>
<dbReference type="SUPFAM" id="SSF53850">
    <property type="entry name" value="Periplasmic binding protein-like II"/>
    <property type="match status" value="1"/>
</dbReference>
<keyword evidence="4" id="KW-0564">Palmitate</keyword>
<dbReference type="Pfam" id="PF13416">
    <property type="entry name" value="SBP_bac_8"/>
    <property type="match status" value="1"/>
</dbReference>
<evidence type="ECO:0000256" key="2">
    <source>
        <dbReference type="ARBA" id="ARBA00022729"/>
    </source>
</evidence>
<feature type="region of interest" description="Disordered" evidence="6">
    <location>
        <begin position="26"/>
        <end position="46"/>
    </location>
</feature>
<dbReference type="PANTHER" id="PTHR43649">
    <property type="entry name" value="ARABINOSE-BINDING PROTEIN-RELATED"/>
    <property type="match status" value="1"/>
</dbReference>
<organism evidence="8 9">
    <name type="scientific">Paenibacillus apis</name>
    <dbReference type="NCBI Taxonomy" id="1792174"/>
    <lineage>
        <taxon>Bacteria</taxon>
        <taxon>Bacillati</taxon>
        <taxon>Bacillota</taxon>
        <taxon>Bacilli</taxon>
        <taxon>Bacillales</taxon>
        <taxon>Paenibacillaceae</taxon>
        <taxon>Paenibacillus</taxon>
    </lineage>
</organism>
<evidence type="ECO:0000313" key="8">
    <source>
        <dbReference type="EMBL" id="GIO41217.1"/>
    </source>
</evidence>